<feature type="compositionally biased region" description="Polar residues" evidence="1">
    <location>
        <begin position="123"/>
        <end position="141"/>
    </location>
</feature>
<evidence type="ECO:0000256" key="1">
    <source>
        <dbReference type="SAM" id="MobiDB-lite"/>
    </source>
</evidence>
<dbReference type="OrthoDB" id="10557173at2759"/>
<dbReference type="Proteomes" id="UP000022910">
    <property type="component" value="Unassembled WGS sequence"/>
</dbReference>
<evidence type="ECO:0000313" key="2">
    <source>
        <dbReference type="EMBL" id="EXX50605.1"/>
    </source>
</evidence>
<keyword evidence="3" id="KW-1185">Reference proteome</keyword>
<organism evidence="2 3">
    <name type="scientific">Rhizophagus irregularis (strain DAOM 197198w)</name>
    <name type="common">Glomus intraradices</name>
    <dbReference type="NCBI Taxonomy" id="1432141"/>
    <lineage>
        <taxon>Eukaryota</taxon>
        <taxon>Fungi</taxon>
        <taxon>Fungi incertae sedis</taxon>
        <taxon>Mucoromycota</taxon>
        <taxon>Glomeromycotina</taxon>
        <taxon>Glomeromycetes</taxon>
        <taxon>Glomerales</taxon>
        <taxon>Glomeraceae</taxon>
        <taxon>Rhizophagus</taxon>
    </lineage>
</organism>
<dbReference type="HOGENOM" id="CLU_152728_0_0_1"/>
<feature type="compositionally biased region" description="Basic and acidic residues" evidence="1">
    <location>
        <begin position="21"/>
        <end position="32"/>
    </location>
</feature>
<proteinExistence type="predicted"/>
<name>A0A015I9Z6_RHIIW</name>
<gene>
    <name evidence="2" type="ORF">RirG_269210</name>
</gene>
<accession>A0A015I9Z6</accession>
<feature type="compositionally biased region" description="Polar residues" evidence="1">
    <location>
        <begin position="1"/>
        <end position="19"/>
    </location>
</feature>
<dbReference type="AlphaFoldDB" id="A0A015I9Z6"/>
<dbReference type="EMBL" id="JEMT01029872">
    <property type="protein sequence ID" value="EXX50605.1"/>
    <property type="molecule type" value="Genomic_DNA"/>
</dbReference>
<feature type="region of interest" description="Disordered" evidence="1">
    <location>
        <begin position="1"/>
        <end position="148"/>
    </location>
</feature>
<feature type="compositionally biased region" description="Low complexity" evidence="1">
    <location>
        <begin position="88"/>
        <end position="101"/>
    </location>
</feature>
<sequence>MSGNYTKRGCSSYTSNSRKTVCHENKHKRDSDNSSSDSENTIQQKRNRMITKNSMDEDYVADAQMADVGKDGPSSSSQQNISGENTLTSSSKKSAAPTAPSHIASPGNVDASMHAPSNKDKQQPLNASPDMDTNSAPSGNQIPDLGVTLHNQTSENFLECRSAQICR</sequence>
<protein>
    <submittedName>
        <fullName evidence="2">Uncharacterized protein</fullName>
    </submittedName>
</protein>
<feature type="compositionally biased region" description="Polar residues" evidence="1">
    <location>
        <begin position="73"/>
        <end position="87"/>
    </location>
</feature>
<comment type="caution">
    <text evidence="2">The sequence shown here is derived from an EMBL/GenBank/DDBJ whole genome shotgun (WGS) entry which is preliminary data.</text>
</comment>
<evidence type="ECO:0000313" key="3">
    <source>
        <dbReference type="Proteomes" id="UP000022910"/>
    </source>
</evidence>
<reference evidence="2 3" key="1">
    <citation type="submission" date="2014-02" db="EMBL/GenBank/DDBJ databases">
        <title>Single nucleus genome sequencing reveals high similarity among nuclei of an endomycorrhizal fungus.</title>
        <authorList>
            <person name="Lin K."/>
            <person name="Geurts R."/>
            <person name="Zhang Z."/>
            <person name="Limpens E."/>
            <person name="Saunders D.G."/>
            <person name="Mu D."/>
            <person name="Pang E."/>
            <person name="Cao H."/>
            <person name="Cha H."/>
            <person name="Lin T."/>
            <person name="Zhou Q."/>
            <person name="Shang Y."/>
            <person name="Li Y."/>
            <person name="Ivanov S."/>
            <person name="Sharma T."/>
            <person name="Velzen R.V."/>
            <person name="Ruijter N.D."/>
            <person name="Aanen D.K."/>
            <person name="Win J."/>
            <person name="Kamoun S."/>
            <person name="Bisseling T."/>
            <person name="Huang S."/>
        </authorList>
    </citation>
    <scope>NUCLEOTIDE SEQUENCE [LARGE SCALE GENOMIC DNA]</scope>
    <source>
        <strain evidence="3">DAOM197198w</strain>
    </source>
</reference>